<name>C5LB40_PERM5</name>
<dbReference type="EMBL" id="GG680905">
    <property type="protein sequence ID" value="EER05968.1"/>
    <property type="molecule type" value="Genomic_DNA"/>
</dbReference>
<feature type="domain" description="ATPase dynein-related AAA" evidence="1">
    <location>
        <begin position="304"/>
        <end position="374"/>
    </location>
</feature>
<dbReference type="GO" id="GO:0005524">
    <property type="term" value="F:ATP binding"/>
    <property type="evidence" value="ECO:0007669"/>
    <property type="project" value="InterPro"/>
</dbReference>
<dbReference type="OrthoDB" id="5186at2759"/>
<evidence type="ECO:0000313" key="3">
    <source>
        <dbReference type="Proteomes" id="UP000007800"/>
    </source>
</evidence>
<feature type="domain" description="ATPase dynein-related AAA" evidence="1">
    <location>
        <begin position="23"/>
        <end position="180"/>
    </location>
</feature>
<protein>
    <recommendedName>
        <fullName evidence="1">ATPase dynein-related AAA domain-containing protein</fullName>
    </recommendedName>
</protein>
<reference evidence="2 3" key="1">
    <citation type="submission" date="2008-07" db="EMBL/GenBank/DDBJ databases">
        <authorList>
            <person name="El-Sayed N."/>
            <person name="Caler E."/>
            <person name="Inman J."/>
            <person name="Amedeo P."/>
            <person name="Hass B."/>
            <person name="Wortman J."/>
        </authorList>
    </citation>
    <scope>NUCLEOTIDE SEQUENCE [LARGE SCALE GENOMIC DNA]</scope>
    <source>
        <strain evidence="3">ATCC 50983 / TXsc</strain>
    </source>
</reference>
<sequence length="804" mass="88496">MAPNMAFASHLKWMRQKYILRQDMFLIGDPGSIRRRLAYQFCRVEGLQPELLTITRDTVEADLRQRREIGKNGETIYVDSAVVRAAIMGRVLILDGIEKAERNVLPTINNLLENREMVLDDGRCLLSHIKYDKLTEDLGQAEVTARNLLRVSPRFIVVALGLPVPPCVGHTLDPPLRSRFQGRVIAGLSAEPQATPSLRDFVDAVVQSPELPLLPGDAMSGLQKAFTVTGDTYEAIARVYPWKLFPAEACRGVNSILASLGISQKSPKLGEAGSHISQETGFVTTPSVRKTIEDIGKDWRAGLDICLVGPAGCGKTQTMLHFIRSLKPSRDIETMFLYRDMSARDLLQRRVTDVATGATIWLPSSAVRAAVEGKSPDPSGSGLILTGAGNASVSGSETAGPRVIQVHPNFRVVALAAPPTQGNAWLSPEVMSLFSFHILGEASIAEIISAKYSGSGELALNVCDLVHAFFETIEAPFVPELLSLKQTLDGCQGIPPLTLRRMLRIAKICDSSPSKETLASTAWRQLLLNLVPPLEREALPKGFTRDFAAASSSLQEADGIEISLQDDAVVIDGIRGWMYRPGPDDNRPELIPQVRERFVLIPAHKRFMAEIHRDMFLHGERSLLIVGPQGVGKNMVIDYYMEMLRVERYYMQLHRDSTVGSLTSTPALHEGAIVWKESPLVTAAVEGRWIVLDEADKAPLEVVVLLKSLIEDGYLNLPDGRCLGGSGGTPIHPNFRCIVLCNRPGFPFLGNDFFRECGDIFSVFLMEIQTTTQSSCLYTPWHQKSYWGSIPSGIGLRRTAKVDN</sequence>
<accession>C5LB40</accession>
<dbReference type="InterPro" id="IPR011704">
    <property type="entry name" value="ATPase_dyneun-rel_AAA"/>
</dbReference>
<feature type="domain" description="ATPase dynein-related AAA" evidence="1">
    <location>
        <begin position="623"/>
        <end position="745"/>
    </location>
</feature>
<organism evidence="3">
    <name type="scientific">Perkinsus marinus (strain ATCC 50983 / TXsc)</name>
    <dbReference type="NCBI Taxonomy" id="423536"/>
    <lineage>
        <taxon>Eukaryota</taxon>
        <taxon>Sar</taxon>
        <taxon>Alveolata</taxon>
        <taxon>Perkinsozoa</taxon>
        <taxon>Perkinsea</taxon>
        <taxon>Perkinsida</taxon>
        <taxon>Perkinsidae</taxon>
        <taxon>Perkinsus</taxon>
    </lineage>
</organism>
<dbReference type="InParanoid" id="C5LB40"/>
<dbReference type="RefSeq" id="XP_002774152.1">
    <property type="nucleotide sequence ID" value="XM_002774106.1"/>
</dbReference>
<dbReference type="InterPro" id="IPR027417">
    <property type="entry name" value="P-loop_NTPase"/>
</dbReference>
<dbReference type="SUPFAM" id="SSF52540">
    <property type="entry name" value="P-loop containing nucleoside triphosphate hydrolases"/>
    <property type="match status" value="3"/>
</dbReference>
<dbReference type="GO" id="GO:0016887">
    <property type="term" value="F:ATP hydrolysis activity"/>
    <property type="evidence" value="ECO:0007669"/>
    <property type="project" value="InterPro"/>
</dbReference>
<dbReference type="GeneID" id="9087227"/>
<dbReference type="PANTHER" id="PTHR21610">
    <property type="entry name" value="VON WILLEBRAND FACTOR A DOMAIN-CONTAINING PROTEIN 8"/>
    <property type="match status" value="1"/>
</dbReference>
<dbReference type="PANTHER" id="PTHR21610:SF9">
    <property type="entry name" value="VON WILLEBRAND FACTOR A DOMAIN-CONTAINING PROTEIN 8"/>
    <property type="match status" value="1"/>
</dbReference>
<gene>
    <name evidence="2" type="ORF">Pmar_PMAR028153</name>
</gene>
<dbReference type="AlphaFoldDB" id="C5LB40"/>
<dbReference type="Proteomes" id="UP000007800">
    <property type="component" value="Unassembled WGS sequence"/>
</dbReference>
<dbReference type="FunFam" id="3.40.50.300:FF:000587">
    <property type="entry name" value="von Willebrand factor A domain containing 8"/>
    <property type="match status" value="1"/>
</dbReference>
<dbReference type="Pfam" id="PF07728">
    <property type="entry name" value="AAA_5"/>
    <property type="match status" value="3"/>
</dbReference>
<proteinExistence type="predicted"/>
<keyword evidence="3" id="KW-1185">Reference proteome</keyword>
<evidence type="ECO:0000313" key="2">
    <source>
        <dbReference type="EMBL" id="EER05968.1"/>
    </source>
</evidence>
<dbReference type="InterPro" id="IPR039891">
    <property type="entry name" value="VWA8"/>
</dbReference>
<dbReference type="GO" id="GO:0005737">
    <property type="term" value="C:cytoplasm"/>
    <property type="evidence" value="ECO:0007669"/>
    <property type="project" value="TreeGrafter"/>
</dbReference>
<dbReference type="Gene3D" id="3.40.50.300">
    <property type="entry name" value="P-loop containing nucleotide triphosphate hydrolases"/>
    <property type="match status" value="3"/>
</dbReference>
<evidence type="ECO:0000259" key="1">
    <source>
        <dbReference type="Pfam" id="PF07728"/>
    </source>
</evidence>